<evidence type="ECO:0000256" key="2">
    <source>
        <dbReference type="SAM" id="Phobius"/>
    </source>
</evidence>
<keyword evidence="2" id="KW-1133">Transmembrane helix</keyword>
<organism evidence="3">
    <name type="scientific">Fagus sylvatica</name>
    <name type="common">Beechnut</name>
    <dbReference type="NCBI Taxonomy" id="28930"/>
    <lineage>
        <taxon>Eukaryota</taxon>
        <taxon>Viridiplantae</taxon>
        <taxon>Streptophyta</taxon>
        <taxon>Embryophyta</taxon>
        <taxon>Tracheophyta</taxon>
        <taxon>Spermatophyta</taxon>
        <taxon>Magnoliopsida</taxon>
        <taxon>eudicotyledons</taxon>
        <taxon>Gunneridae</taxon>
        <taxon>Pentapetalae</taxon>
        <taxon>rosids</taxon>
        <taxon>fabids</taxon>
        <taxon>Fagales</taxon>
        <taxon>Fagaceae</taxon>
        <taxon>Fagus</taxon>
    </lineage>
</organism>
<protein>
    <recommendedName>
        <fullName evidence="4">Transmembrane protein</fullName>
    </recommendedName>
</protein>
<evidence type="ECO:0000256" key="1">
    <source>
        <dbReference type="SAM" id="Coils"/>
    </source>
</evidence>
<keyword evidence="2" id="KW-0472">Membrane</keyword>
<dbReference type="AlphaFoldDB" id="A0A2N9ESW8"/>
<sequence length="425" mass="47020">MPLPWKKQRVSRISRIVADLQSSPKRGGSLVVQTGFPTSLIDLFVKNRERIKKKKISNKNIANSNTNSNTSIQIQQLPSDPIPAPTLSGSVCFEADKDDQCSPTPTLELEIEEEIKVACTTNDKDKDQVVRPVLNWTVFVLVVLAIVSTKRVAVVITVFAFVLILADYVCKRFSLLEGLIERVEKKGLWVINKIKTCEAVSNVVDEVVGGSQSNSVIEEIEIVETGLVVDEIYEEGVREIVSVGHELEKAKEVKEVEGSGEKVLGCKRRLKAKKLIKKLVPKRLRNLKKEKKGKGVVMEGESSSDISSHLGDEFVEDIREQNQSVCKSLQEEEEEEEKCEEQLGLINQESRVASGAADKREGRKGEGSLGYLSLTLLVIVLAGLAGGRVVALTITVSWCFMLKLIVTRRRSVNVPMTRCPVPISS</sequence>
<dbReference type="EMBL" id="OIVN01000300">
    <property type="protein sequence ID" value="SPC77893.1"/>
    <property type="molecule type" value="Genomic_DNA"/>
</dbReference>
<feature type="transmembrane region" description="Helical" evidence="2">
    <location>
        <begin position="368"/>
        <end position="384"/>
    </location>
</feature>
<feature type="transmembrane region" description="Helical" evidence="2">
    <location>
        <begin position="390"/>
        <end position="406"/>
    </location>
</feature>
<reference evidence="3" key="1">
    <citation type="submission" date="2018-02" db="EMBL/GenBank/DDBJ databases">
        <authorList>
            <person name="Cohen D.B."/>
            <person name="Kent A.D."/>
        </authorList>
    </citation>
    <scope>NUCLEOTIDE SEQUENCE</scope>
</reference>
<feature type="transmembrane region" description="Helical" evidence="2">
    <location>
        <begin position="153"/>
        <end position="170"/>
    </location>
</feature>
<evidence type="ECO:0000313" key="3">
    <source>
        <dbReference type="EMBL" id="SPC77893.1"/>
    </source>
</evidence>
<feature type="transmembrane region" description="Helical" evidence="2">
    <location>
        <begin position="129"/>
        <end position="147"/>
    </location>
</feature>
<gene>
    <name evidence="3" type="ORF">FSB_LOCUS5775</name>
</gene>
<keyword evidence="2" id="KW-0812">Transmembrane</keyword>
<feature type="coiled-coil region" evidence="1">
    <location>
        <begin position="315"/>
        <end position="349"/>
    </location>
</feature>
<proteinExistence type="predicted"/>
<accession>A0A2N9ESW8</accession>
<keyword evidence="1" id="KW-0175">Coiled coil</keyword>
<dbReference type="PANTHER" id="PTHR36381">
    <property type="entry name" value="ETHYLENE-REGULATED TRANSCRIPT 2 (ERT2)"/>
    <property type="match status" value="1"/>
</dbReference>
<name>A0A2N9ESW8_FAGSY</name>
<evidence type="ECO:0008006" key="4">
    <source>
        <dbReference type="Google" id="ProtNLM"/>
    </source>
</evidence>
<dbReference type="PANTHER" id="PTHR36381:SF1">
    <property type="entry name" value="ETHYLENE-REGULATED TRANSCRIPT 2 (ERT2)"/>
    <property type="match status" value="1"/>
</dbReference>